<evidence type="ECO:0000256" key="1">
    <source>
        <dbReference type="SAM" id="MobiDB-lite"/>
    </source>
</evidence>
<keyword evidence="3" id="KW-1185">Reference proteome</keyword>
<evidence type="ECO:0000313" key="3">
    <source>
        <dbReference type="Proteomes" id="UP000606786"/>
    </source>
</evidence>
<feature type="region of interest" description="Disordered" evidence="1">
    <location>
        <begin position="35"/>
        <end position="61"/>
    </location>
</feature>
<dbReference type="Proteomes" id="UP000606786">
    <property type="component" value="Unassembled WGS sequence"/>
</dbReference>
<reference evidence="2" key="1">
    <citation type="submission" date="2020-11" db="EMBL/GenBank/DDBJ databases">
        <authorList>
            <person name="Whitehead M."/>
        </authorList>
    </citation>
    <scope>NUCLEOTIDE SEQUENCE</scope>
    <source>
        <strain evidence="2">EGII</strain>
    </source>
</reference>
<sequence length="97" mass="10963">MRSVSKRVRHIRIVMIGKCPVAVVLSIFLRVDNKFGNGQTLPQGSQADKRTKTQQQEQVKGYIADDATTDSAATYARREMLWHKRSGLESKVNDTEN</sequence>
<dbReference type="AlphaFoldDB" id="A0A811UWV4"/>
<organism evidence="2 3">
    <name type="scientific">Ceratitis capitata</name>
    <name type="common">Mediterranean fruit fly</name>
    <name type="synonym">Tephritis capitata</name>
    <dbReference type="NCBI Taxonomy" id="7213"/>
    <lineage>
        <taxon>Eukaryota</taxon>
        <taxon>Metazoa</taxon>
        <taxon>Ecdysozoa</taxon>
        <taxon>Arthropoda</taxon>
        <taxon>Hexapoda</taxon>
        <taxon>Insecta</taxon>
        <taxon>Pterygota</taxon>
        <taxon>Neoptera</taxon>
        <taxon>Endopterygota</taxon>
        <taxon>Diptera</taxon>
        <taxon>Brachycera</taxon>
        <taxon>Muscomorpha</taxon>
        <taxon>Tephritoidea</taxon>
        <taxon>Tephritidae</taxon>
        <taxon>Ceratitis</taxon>
        <taxon>Ceratitis</taxon>
    </lineage>
</organism>
<dbReference type="EMBL" id="CAJHJT010000034">
    <property type="protein sequence ID" value="CAD7003410.1"/>
    <property type="molecule type" value="Genomic_DNA"/>
</dbReference>
<comment type="caution">
    <text evidence="2">The sequence shown here is derived from an EMBL/GenBank/DDBJ whole genome shotgun (WGS) entry which is preliminary data.</text>
</comment>
<evidence type="ECO:0000313" key="2">
    <source>
        <dbReference type="EMBL" id="CAD7003410.1"/>
    </source>
</evidence>
<feature type="compositionally biased region" description="Polar residues" evidence="1">
    <location>
        <begin position="36"/>
        <end position="46"/>
    </location>
</feature>
<accession>A0A811UWV4</accession>
<name>A0A811UWV4_CERCA</name>
<gene>
    <name evidence="2" type="ORF">CCAP1982_LOCUS11866</name>
</gene>
<proteinExistence type="predicted"/>
<protein>
    <submittedName>
        <fullName evidence="2">(Mediterranean fruit fly) hypothetical protein</fullName>
    </submittedName>
</protein>